<keyword evidence="1" id="KW-0812">Transmembrane</keyword>
<proteinExistence type="predicted"/>
<dbReference type="InterPro" id="IPR018392">
    <property type="entry name" value="LysM"/>
</dbReference>
<feature type="domain" description="LysM" evidence="3">
    <location>
        <begin position="200"/>
        <end position="244"/>
    </location>
</feature>
<dbReference type="Proteomes" id="UP001642360">
    <property type="component" value="Unassembled WGS sequence"/>
</dbReference>
<dbReference type="PANTHER" id="PTHR45927:SF9">
    <property type="entry name" value="FAMILY PROTEIN _ PEPTIDOGLYCAN-BINDING LYSM DOMAIN-CONTAINING PROTEIN, PUTATIVE-RELATED"/>
    <property type="match status" value="1"/>
</dbReference>
<dbReference type="PROSITE" id="PS51782">
    <property type="entry name" value="LYSM"/>
    <property type="match status" value="2"/>
</dbReference>
<dbReference type="InterPro" id="IPR052611">
    <property type="entry name" value="Plant_RLK_LysM"/>
</dbReference>
<dbReference type="PANTHER" id="PTHR45927">
    <property type="entry name" value="LYSM-DOMAIN RECEPTOR-LIKE KINASE-RELATED"/>
    <property type="match status" value="1"/>
</dbReference>
<protein>
    <submittedName>
        <fullName evidence="4">Uncharacterized protein</fullName>
    </submittedName>
</protein>
<dbReference type="GO" id="GO:0005886">
    <property type="term" value="C:plasma membrane"/>
    <property type="evidence" value="ECO:0007669"/>
    <property type="project" value="UniProtKB-ARBA"/>
</dbReference>
<dbReference type="InterPro" id="IPR056561">
    <property type="entry name" value="NFP_LYK_LysM1"/>
</dbReference>
<accession>A0ABC8R653</accession>
<organism evidence="4 5">
    <name type="scientific">Ilex paraguariensis</name>
    <name type="common">yerba mate</name>
    <dbReference type="NCBI Taxonomy" id="185542"/>
    <lineage>
        <taxon>Eukaryota</taxon>
        <taxon>Viridiplantae</taxon>
        <taxon>Streptophyta</taxon>
        <taxon>Embryophyta</taxon>
        <taxon>Tracheophyta</taxon>
        <taxon>Spermatophyta</taxon>
        <taxon>Magnoliopsida</taxon>
        <taxon>eudicotyledons</taxon>
        <taxon>Gunneridae</taxon>
        <taxon>Pentapetalae</taxon>
        <taxon>asterids</taxon>
        <taxon>campanulids</taxon>
        <taxon>Aquifoliales</taxon>
        <taxon>Aquifoliaceae</taxon>
        <taxon>Ilex</taxon>
    </lineage>
</organism>
<dbReference type="Pfam" id="PF23472">
    <property type="entry name" value="LysM2_CERK1_LYK3_4_5"/>
    <property type="match status" value="1"/>
</dbReference>
<comment type="caution">
    <text evidence="4">The sequence shown here is derived from an EMBL/GenBank/DDBJ whole genome shotgun (WGS) entry which is preliminary data.</text>
</comment>
<dbReference type="EMBL" id="CAUOFW020000825">
    <property type="protein sequence ID" value="CAK9137532.1"/>
    <property type="molecule type" value="Genomic_DNA"/>
</dbReference>
<dbReference type="InterPro" id="IPR011009">
    <property type="entry name" value="Kinase-like_dom_sf"/>
</dbReference>
<dbReference type="InterPro" id="IPR056562">
    <property type="entry name" value="LysM2_CERK1_LYK3_4_5"/>
</dbReference>
<feature type="domain" description="Protein kinase" evidence="2">
    <location>
        <begin position="307"/>
        <end position="633"/>
    </location>
</feature>
<dbReference type="InterPro" id="IPR056563">
    <property type="entry name" value="LysM3_LYK4_5"/>
</dbReference>
<sequence length="633" mass="70212">MDGRGIVRPTSHFNLNTMVFLSKFICVYTLILLIKPIFPQQFYDNSNCTSELQFPGSNYLCNTKTGSCRTFVVYRAQEGYQTLSSISSLFNTNISKLLSLNEMTKGDSSTLLPGREIVIPITCRCPNQFSQDIQLYNATHSDSMYTIACGVFEGLAKAQSLIEHNTYLPSNSLSNHVLKVPVRCACPNTSDTNNGINYLVTYPVIEDDQTDLIARKFGVPERMIWDANRLDQFTTIFPQTTLLIPTMGVPILNTNVSGDPAPGPQPVIPLNQIIPGKKTSNKKIYVFLVGGIVAIIALMVIAWGVPIQARKRSHPGGFKTLLIRNSPVSKFSPDFLDGMSKLKHSLVSFSLEELRIATEDFSEASVIGTAVYRGRIGGSHVAIERMKSEEEARHMMDILTKINHLNVVKLEGCSYGSTTYLVFEYAENGSLRDCLSNSKLAKQFTWKKRLRIGFDLAVGLHYIHYSTKPSYVHRNINSKNVLVTVNWRAKISGFRLVKPVIYSEEKEESNWNESEIVGRKGYLAPGYLDCGKAATKVDVYAFGVVLLELLSAKEAIAEGVLLKNCVGFLADGGLEDSSGCLDKLKGFMDPVLEGDYPLGDAMFLALLAKACVEEDPLHRPTMNDLLKALSRFL</sequence>
<keyword evidence="5" id="KW-1185">Reference proteome</keyword>
<gene>
    <name evidence="4" type="ORF">ILEXP_LOCUS4549</name>
</gene>
<feature type="transmembrane region" description="Helical" evidence="1">
    <location>
        <begin position="20"/>
        <end position="38"/>
    </location>
</feature>
<dbReference type="SUPFAM" id="SSF56112">
    <property type="entry name" value="Protein kinase-like (PK-like)"/>
    <property type="match status" value="1"/>
</dbReference>
<dbReference type="PROSITE" id="PS50011">
    <property type="entry name" value="PROTEIN_KINASE_DOM"/>
    <property type="match status" value="1"/>
</dbReference>
<evidence type="ECO:0000259" key="3">
    <source>
        <dbReference type="PROSITE" id="PS51782"/>
    </source>
</evidence>
<dbReference type="AlphaFoldDB" id="A0ABC8R653"/>
<dbReference type="Gene3D" id="1.10.510.10">
    <property type="entry name" value="Transferase(Phosphotransferase) domain 1"/>
    <property type="match status" value="1"/>
</dbReference>
<dbReference type="Gene3D" id="3.30.200.20">
    <property type="entry name" value="Phosphorylase Kinase, domain 1"/>
    <property type="match status" value="1"/>
</dbReference>
<evidence type="ECO:0000313" key="4">
    <source>
        <dbReference type="EMBL" id="CAK9137532.1"/>
    </source>
</evidence>
<dbReference type="Pfam" id="PF07714">
    <property type="entry name" value="PK_Tyr_Ser-Thr"/>
    <property type="match status" value="1"/>
</dbReference>
<evidence type="ECO:0000313" key="5">
    <source>
        <dbReference type="Proteomes" id="UP001642360"/>
    </source>
</evidence>
<dbReference type="InterPro" id="IPR000719">
    <property type="entry name" value="Prot_kinase_dom"/>
</dbReference>
<dbReference type="Pfam" id="PF23446">
    <property type="entry name" value="LysM1_NFP_LYK"/>
    <property type="match status" value="1"/>
</dbReference>
<name>A0ABC8R653_9AQUA</name>
<dbReference type="SMART" id="SM00257">
    <property type="entry name" value="LysM"/>
    <property type="match status" value="2"/>
</dbReference>
<keyword evidence="1" id="KW-0472">Membrane</keyword>
<evidence type="ECO:0000256" key="1">
    <source>
        <dbReference type="SAM" id="Phobius"/>
    </source>
</evidence>
<feature type="domain" description="LysM" evidence="3">
    <location>
        <begin position="72"/>
        <end position="119"/>
    </location>
</feature>
<dbReference type="Pfam" id="PF23473">
    <property type="entry name" value="LysM3_LYK4_5"/>
    <property type="match status" value="1"/>
</dbReference>
<keyword evidence="1" id="KW-1133">Transmembrane helix</keyword>
<dbReference type="InterPro" id="IPR001245">
    <property type="entry name" value="Ser-Thr/Tyr_kinase_cat_dom"/>
</dbReference>
<evidence type="ECO:0000259" key="2">
    <source>
        <dbReference type="PROSITE" id="PS50011"/>
    </source>
</evidence>
<feature type="transmembrane region" description="Helical" evidence="1">
    <location>
        <begin position="284"/>
        <end position="305"/>
    </location>
</feature>
<reference evidence="4 5" key="1">
    <citation type="submission" date="2024-02" db="EMBL/GenBank/DDBJ databases">
        <authorList>
            <person name="Vignale AGUSTIN F."/>
            <person name="Sosa J E."/>
            <person name="Modenutti C."/>
        </authorList>
    </citation>
    <scope>NUCLEOTIDE SEQUENCE [LARGE SCALE GENOMIC DNA]</scope>
</reference>